<protein>
    <submittedName>
        <fullName evidence="2">Uncharacterized protein</fullName>
    </submittedName>
</protein>
<proteinExistence type="predicted"/>
<evidence type="ECO:0000256" key="1">
    <source>
        <dbReference type="SAM" id="MobiDB-lite"/>
    </source>
</evidence>
<feature type="region of interest" description="Disordered" evidence="1">
    <location>
        <begin position="95"/>
        <end position="119"/>
    </location>
</feature>
<evidence type="ECO:0000313" key="3">
    <source>
        <dbReference type="Proteomes" id="UP000521943"/>
    </source>
</evidence>
<feature type="compositionally biased region" description="Basic and acidic residues" evidence="1">
    <location>
        <begin position="202"/>
        <end position="256"/>
    </location>
</feature>
<gene>
    <name evidence="2" type="ORF">DFP72DRAFT_1039382</name>
</gene>
<comment type="caution">
    <text evidence="2">The sequence shown here is derived from an EMBL/GenBank/DDBJ whole genome shotgun (WGS) entry which is preliminary data.</text>
</comment>
<dbReference type="Proteomes" id="UP000521943">
    <property type="component" value="Unassembled WGS sequence"/>
</dbReference>
<keyword evidence="3" id="KW-1185">Reference proteome</keyword>
<sequence length="283" mass="31802">MFCAWRECLRRQFSIIKYSTNVNLDGNVDLTQIVLRVKGRLGTSGLDRHRVVVRVPLGSEPQTSKTRENKRVGQDEQEAVGGVWRLRREERLGKRGAGREVSGRDGAGRRRGSEAGKRVRVGRQVRGWRMGSGWAARNEAEMNPSFESAFIMNALSNLVLGPSAVVLQRRSFPHAWEIFGDAALGLVMARKIKYGRCGDWPAEERQSESTSGDERDSIVRGQQSRDARGWERTCDVRGRRGGDSRWTLDRREDGKTRGGLGRSTTAKNDVQPSTEWRTQSEGC</sequence>
<feature type="compositionally biased region" description="Basic and acidic residues" evidence="1">
    <location>
        <begin position="95"/>
        <end position="117"/>
    </location>
</feature>
<accession>A0A8H6IH22</accession>
<dbReference type="EMBL" id="JACGCI010000002">
    <property type="protein sequence ID" value="KAF6765505.1"/>
    <property type="molecule type" value="Genomic_DNA"/>
</dbReference>
<reference evidence="2 3" key="1">
    <citation type="submission" date="2020-07" db="EMBL/GenBank/DDBJ databases">
        <title>Comparative genomics of pyrophilous fungi reveals a link between fire events and developmental genes.</title>
        <authorList>
            <consortium name="DOE Joint Genome Institute"/>
            <person name="Steindorff A.S."/>
            <person name="Carver A."/>
            <person name="Calhoun S."/>
            <person name="Stillman K."/>
            <person name="Liu H."/>
            <person name="Lipzen A."/>
            <person name="Pangilinan J."/>
            <person name="Labutti K."/>
            <person name="Bruns T.D."/>
            <person name="Grigoriev I.V."/>
        </authorList>
    </citation>
    <scope>NUCLEOTIDE SEQUENCE [LARGE SCALE GENOMIC DNA]</scope>
    <source>
        <strain evidence="2 3">CBS 144469</strain>
    </source>
</reference>
<evidence type="ECO:0000313" key="2">
    <source>
        <dbReference type="EMBL" id="KAF6765505.1"/>
    </source>
</evidence>
<feature type="region of interest" description="Disordered" evidence="1">
    <location>
        <begin position="200"/>
        <end position="283"/>
    </location>
</feature>
<feature type="compositionally biased region" description="Polar residues" evidence="1">
    <location>
        <begin position="262"/>
        <end position="283"/>
    </location>
</feature>
<organism evidence="2 3">
    <name type="scientific">Ephemerocybe angulata</name>
    <dbReference type="NCBI Taxonomy" id="980116"/>
    <lineage>
        <taxon>Eukaryota</taxon>
        <taxon>Fungi</taxon>
        <taxon>Dikarya</taxon>
        <taxon>Basidiomycota</taxon>
        <taxon>Agaricomycotina</taxon>
        <taxon>Agaricomycetes</taxon>
        <taxon>Agaricomycetidae</taxon>
        <taxon>Agaricales</taxon>
        <taxon>Agaricineae</taxon>
        <taxon>Psathyrellaceae</taxon>
        <taxon>Ephemerocybe</taxon>
    </lineage>
</organism>
<dbReference type="AlphaFoldDB" id="A0A8H6IH22"/>
<name>A0A8H6IH22_9AGAR</name>